<dbReference type="PANTHER" id="PTHR43544">
    <property type="entry name" value="SHORT-CHAIN DEHYDROGENASE/REDUCTASE"/>
    <property type="match status" value="1"/>
</dbReference>
<comment type="caution">
    <text evidence="4">The sequence shown here is derived from an EMBL/GenBank/DDBJ whole genome shotgun (WGS) entry which is preliminary data.</text>
</comment>
<dbReference type="InterPro" id="IPR036291">
    <property type="entry name" value="NAD(P)-bd_dom_sf"/>
</dbReference>
<sequence>MFLKTGLSLRRFFKNPSTFSTLSNTTHRSATNSIMTYNILISGTTKGLGRALVEKYLGRPNTFVVATVRDPSTSEATSLQDFPKAEGSDLTVVKIEARSDTDALEAVNTISSKLSHLDLVIANSGFYTVPAAPQIAKIAPSDLLDHVNVNTAGTIRLFQATLPLLQKAKEPIFAYISSMAGSIALTGELPFPTGIYGASKAAMNFLVRRIHQEHPELISVALHPGAVMTPGGTVVSKDLGMDNPDFAGFYTTLEKSIDGMVGKLDNASREETSGKFLSFDDERLEW</sequence>
<dbReference type="InterPro" id="IPR051468">
    <property type="entry name" value="Fungal_SecMetab_SDRs"/>
</dbReference>
<keyword evidence="2" id="KW-0521">NADP</keyword>
<dbReference type="PRINTS" id="PR00081">
    <property type="entry name" value="GDHRDH"/>
</dbReference>
<dbReference type="SUPFAM" id="SSF51735">
    <property type="entry name" value="NAD(P)-binding Rossmann-fold domains"/>
    <property type="match status" value="1"/>
</dbReference>
<evidence type="ECO:0000313" key="4">
    <source>
        <dbReference type="EMBL" id="THY00892.1"/>
    </source>
</evidence>
<protein>
    <submittedName>
        <fullName evidence="4">Putative NADP(+)-dependent dehydrogenase</fullName>
    </submittedName>
</protein>
<dbReference type="Gene3D" id="3.40.50.720">
    <property type="entry name" value="NAD(P)-binding Rossmann-like Domain"/>
    <property type="match status" value="1"/>
</dbReference>
<proteinExistence type="inferred from homology"/>
<evidence type="ECO:0000313" key="5">
    <source>
        <dbReference type="Proteomes" id="UP000306584"/>
    </source>
</evidence>
<dbReference type="PANTHER" id="PTHR43544:SF7">
    <property type="entry name" value="NADB-LER2"/>
    <property type="match status" value="1"/>
</dbReference>
<name>A0A4S9JEB4_AURPU</name>
<dbReference type="EMBL" id="QZBD01001026">
    <property type="protein sequence ID" value="THY00892.1"/>
    <property type="molecule type" value="Genomic_DNA"/>
</dbReference>
<dbReference type="AlphaFoldDB" id="A0A4S9JEB4"/>
<dbReference type="GO" id="GO:0005737">
    <property type="term" value="C:cytoplasm"/>
    <property type="evidence" value="ECO:0007669"/>
    <property type="project" value="TreeGrafter"/>
</dbReference>
<accession>A0A4S9JEB4</accession>
<evidence type="ECO:0000256" key="1">
    <source>
        <dbReference type="ARBA" id="ARBA00006484"/>
    </source>
</evidence>
<gene>
    <name evidence="4" type="ORF">D6D01_10397</name>
</gene>
<reference evidence="4 5" key="1">
    <citation type="submission" date="2018-10" db="EMBL/GenBank/DDBJ databases">
        <title>Fifty Aureobasidium pullulans genomes reveal a recombining polyextremotolerant generalist.</title>
        <authorList>
            <person name="Gostincar C."/>
            <person name="Turk M."/>
            <person name="Zajc J."/>
            <person name="Gunde-Cimerman N."/>
        </authorList>
    </citation>
    <scope>NUCLEOTIDE SEQUENCE [LARGE SCALE GENOMIC DNA]</scope>
    <source>
        <strain evidence="4 5">EXF-6604</strain>
    </source>
</reference>
<comment type="similarity">
    <text evidence="1">Belongs to the short-chain dehydrogenases/reductases (SDR) family.</text>
</comment>
<dbReference type="Pfam" id="PF00106">
    <property type="entry name" value="adh_short"/>
    <property type="match status" value="1"/>
</dbReference>
<dbReference type="InterPro" id="IPR002347">
    <property type="entry name" value="SDR_fam"/>
</dbReference>
<dbReference type="Proteomes" id="UP000306584">
    <property type="component" value="Unassembled WGS sequence"/>
</dbReference>
<evidence type="ECO:0000256" key="3">
    <source>
        <dbReference type="ARBA" id="ARBA00023002"/>
    </source>
</evidence>
<evidence type="ECO:0000256" key="2">
    <source>
        <dbReference type="ARBA" id="ARBA00022857"/>
    </source>
</evidence>
<keyword evidence="3" id="KW-0560">Oxidoreductase</keyword>
<dbReference type="GO" id="GO:0016491">
    <property type="term" value="F:oxidoreductase activity"/>
    <property type="evidence" value="ECO:0007669"/>
    <property type="project" value="UniProtKB-KW"/>
</dbReference>
<organism evidence="4 5">
    <name type="scientific">Aureobasidium pullulans</name>
    <name type="common">Black yeast</name>
    <name type="synonym">Pullularia pullulans</name>
    <dbReference type="NCBI Taxonomy" id="5580"/>
    <lineage>
        <taxon>Eukaryota</taxon>
        <taxon>Fungi</taxon>
        <taxon>Dikarya</taxon>
        <taxon>Ascomycota</taxon>
        <taxon>Pezizomycotina</taxon>
        <taxon>Dothideomycetes</taxon>
        <taxon>Dothideomycetidae</taxon>
        <taxon>Dothideales</taxon>
        <taxon>Saccotheciaceae</taxon>
        <taxon>Aureobasidium</taxon>
    </lineage>
</organism>